<sequence length="187" mass="21700">MSKNIYSILIIASLLFISCDKKSAIREEFDCETKTLDHLEIVDDVKNLFSVDIPSDWKINLYQDEIQSSVFAADTTKQLTETVLLDVTFINKKISFNDAFLLQQDQENLANELIRIKTKEFIFLEKPSMYLVYKGKKGKFDYQVCNTFIKVNESNFILAKTEVYGDSIVNQRFCKAFSLMENIKIKN</sequence>
<accession>A0A1B8U239</accession>
<reference evidence="2" key="1">
    <citation type="submission" date="2016-02" db="EMBL/GenBank/DDBJ databases">
        <authorList>
            <person name="Shin S.-K."/>
            <person name="Yi H."/>
            <person name="Kim E."/>
        </authorList>
    </citation>
    <scope>NUCLEOTIDE SEQUENCE [LARGE SCALE GENOMIC DNA]</scope>
    <source>
        <strain evidence="2">LPB0003</strain>
    </source>
</reference>
<dbReference type="PROSITE" id="PS51257">
    <property type="entry name" value="PROKAR_LIPOPROTEIN"/>
    <property type="match status" value="1"/>
</dbReference>
<dbReference type="AlphaFoldDB" id="A0A1B8U239"/>
<evidence type="ECO:0000313" key="2">
    <source>
        <dbReference type="Proteomes" id="UP000092584"/>
    </source>
</evidence>
<name>A0A1B8U239_9FLAO</name>
<dbReference type="EMBL" id="LSFM01000013">
    <property type="protein sequence ID" value="OBY65936.1"/>
    <property type="molecule type" value="Genomic_DNA"/>
</dbReference>
<protein>
    <recommendedName>
        <fullName evidence="3">PsbP C-terminal domain-containing protein</fullName>
    </recommendedName>
</protein>
<dbReference type="STRING" id="1774273.LPB03_02280"/>
<dbReference type="KEGG" id="pob:LPB03_02280"/>
<keyword evidence="2" id="KW-1185">Reference proteome</keyword>
<dbReference type="RefSeq" id="WP_065318077.1">
    <property type="nucleotide sequence ID" value="NZ_CP017477.1"/>
</dbReference>
<dbReference type="Proteomes" id="UP000092584">
    <property type="component" value="Unassembled WGS sequence"/>
</dbReference>
<gene>
    <name evidence="1" type="ORF">LPB3_02800</name>
</gene>
<dbReference type="OrthoDB" id="1201582at2"/>
<proteinExistence type="predicted"/>
<comment type="caution">
    <text evidence="1">The sequence shown here is derived from an EMBL/GenBank/DDBJ whole genome shotgun (WGS) entry which is preliminary data.</text>
</comment>
<evidence type="ECO:0008006" key="3">
    <source>
        <dbReference type="Google" id="ProtNLM"/>
    </source>
</evidence>
<evidence type="ECO:0000313" key="1">
    <source>
        <dbReference type="EMBL" id="OBY65936.1"/>
    </source>
</evidence>
<organism evidence="1 2">
    <name type="scientific">Polaribacter vadi</name>
    <dbReference type="NCBI Taxonomy" id="1774273"/>
    <lineage>
        <taxon>Bacteria</taxon>
        <taxon>Pseudomonadati</taxon>
        <taxon>Bacteroidota</taxon>
        <taxon>Flavobacteriia</taxon>
        <taxon>Flavobacteriales</taxon>
        <taxon>Flavobacteriaceae</taxon>
    </lineage>
</organism>